<dbReference type="EMBL" id="UPPP01000064">
    <property type="protein sequence ID" value="VBB06501.1"/>
    <property type="molecule type" value="Genomic_DNA"/>
</dbReference>
<name>A0A498R4X6_9FIRM</name>
<evidence type="ECO:0000256" key="1">
    <source>
        <dbReference type="SAM" id="MobiDB-lite"/>
    </source>
</evidence>
<organism evidence="2 3">
    <name type="scientific">Lucifera butyrica</name>
    <dbReference type="NCBI Taxonomy" id="1351585"/>
    <lineage>
        <taxon>Bacteria</taxon>
        <taxon>Bacillati</taxon>
        <taxon>Bacillota</taxon>
        <taxon>Negativicutes</taxon>
        <taxon>Veillonellales</taxon>
        <taxon>Veillonellaceae</taxon>
        <taxon>Lucifera</taxon>
    </lineage>
</organism>
<accession>A0A498R4X6</accession>
<sequence length="52" mass="5706">MFTKHCLLKSEVNALIKHAYGTTSKVPGKQPATAQGNLRVKHNTEDKRGTAK</sequence>
<keyword evidence="3" id="KW-1185">Reference proteome</keyword>
<protein>
    <submittedName>
        <fullName evidence="2">Uncharacterized protein</fullName>
    </submittedName>
</protein>
<feature type="region of interest" description="Disordered" evidence="1">
    <location>
        <begin position="23"/>
        <end position="52"/>
    </location>
</feature>
<feature type="compositionally biased region" description="Basic and acidic residues" evidence="1">
    <location>
        <begin position="42"/>
        <end position="52"/>
    </location>
</feature>
<dbReference type="Proteomes" id="UP000277811">
    <property type="component" value="Unassembled WGS sequence"/>
</dbReference>
<reference evidence="2 3" key="1">
    <citation type="submission" date="2018-06" db="EMBL/GenBank/DDBJ databases">
        <authorList>
            <person name="Strepis N."/>
        </authorList>
    </citation>
    <scope>NUCLEOTIDE SEQUENCE [LARGE SCALE GENOMIC DNA]</scope>
    <source>
        <strain evidence="2">LUCI</strain>
    </source>
</reference>
<dbReference type="AlphaFoldDB" id="A0A498R4X6"/>
<proteinExistence type="predicted"/>
<gene>
    <name evidence="2" type="ORF">LUCI_1734</name>
</gene>
<evidence type="ECO:0000313" key="3">
    <source>
        <dbReference type="Proteomes" id="UP000277811"/>
    </source>
</evidence>
<evidence type="ECO:0000313" key="2">
    <source>
        <dbReference type="EMBL" id="VBB06501.1"/>
    </source>
</evidence>